<proteinExistence type="predicted"/>
<dbReference type="EMBL" id="HACG01004991">
    <property type="protein sequence ID" value="CEK51856.1"/>
    <property type="molecule type" value="Transcribed_RNA"/>
</dbReference>
<accession>A0A0B6Y7P7</accession>
<gene>
    <name evidence="1" type="primary">ORF14671</name>
</gene>
<dbReference type="AlphaFoldDB" id="A0A0B6Y7P7"/>
<reference evidence="1" key="1">
    <citation type="submission" date="2014-12" db="EMBL/GenBank/DDBJ databases">
        <title>Insight into the proteome of Arion vulgaris.</title>
        <authorList>
            <person name="Aradska J."/>
            <person name="Bulat T."/>
            <person name="Smidak R."/>
            <person name="Sarate P."/>
            <person name="Gangsoo J."/>
            <person name="Sialana F."/>
            <person name="Bilban M."/>
            <person name="Lubec G."/>
        </authorList>
    </citation>
    <scope>NUCLEOTIDE SEQUENCE</scope>
    <source>
        <tissue evidence="1">Skin</tissue>
    </source>
</reference>
<name>A0A0B6Y7P7_9EUPU</name>
<protein>
    <submittedName>
        <fullName evidence="1">Uncharacterized protein</fullName>
    </submittedName>
</protein>
<organism evidence="1">
    <name type="scientific">Arion vulgaris</name>
    <dbReference type="NCBI Taxonomy" id="1028688"/>
    <lineage>
        <taxon>Eukaryota</taxon>
        <taxon>Metazoa</taxon>
        <taxon>Spiralia</taxon>
        <taxon>Lophotrochozoa</taxon>
        <taxon>Mollusca</taxon>
        <taxon>Gastropoda</taxon>
        <taxon>Heterobranchia</taxon>
        <taxon>Euthyneura</taxon>
        <taxon>Panpulmonata</taxon>
        <taxon>Eupulmonata</taxon>
        <taxon>Stylommatophora</taxon>
        <taxon>Helicina</taxon>
        <taxon>Arionoidea</taxon>
        <taxon>Arionidae</taxon>
        <taxon>Arion</taxon>
    </lineage>
</organism>
<evidence type="ECO:0000313" key="1">
    <source>
        <dbReference type="EMBL" id="CEK51856.1"/>
    </source>
</evidence>
<sequence length="50" mass="5939">MVRPSRETLDMKHKWNIQTKHIPTLRQTIATEESVYCFTNTFSTQRKPST</sequence>